<feature type="chain" id="PRO_5020638303" evidence="1">
    <location>
        <begin position="22"/>
        <end position="233"/>
    </location>
</feature>
<accession>A0A4U0QDV0</accession>
<keyword evidence="1" id="KW-0732">Signal</keyword>
<reference evidence="2 3" key="1">
    <citation type="submission" date="2019-04" db="EMBL/GenBank/DDBJ databases">
        <title>Chitiniphilus eburnea sp. nov., a novel chitinolytic bacterium isolated from aquaculture sludge.</title>
        <authorList>
            <person name="Sheng M."/>
        </authorList>
    </citation>
    <scope>NUCLEOTIDE SEQUENCE [LARGE SCALE GENOMIC DNA]</scope>
    <source>
        <strain evidence="2 3">HX-2-15</strain>
    </source>
</reference>
<protein>
    <submittedName>
        <fullName evidence="2">Polymer-forming cytoskeletal protein</fullName>
    </submittedName>
</protein>
<feature type="signal peptide" evidence="1">
    <location>
        <begin position="1"/>
        <end position="21"/>
    </location>
</feature>
<evidence type="ECO:0000256" key="1">
    <source>
        <dbReference type="SAM" id="SignalP"/>
    </source>
</evidence>
<organism evidence="2 3">
    <name type="scientific">Chitiniphilus eburneus</name>
    <dbReference type="NCBI Taxonomy" id="2571148"/>
    <lineage>
        <taxon>Bacteria</taxon>
        <taxon>Pseudomonadati</taxon>
        <taxon>Pseudomonadota</taxon>
        <taxon>Betaproteobacteria</taxon>
        <taxon>Neisseriales</taxon>
        <taxon>Chitinibacteraceae</taxon>
        <taxon>Chitiniphilus</taxon>
    </lineage>
</organism>
<name>A0A4U0QDV0_9NEIS</name>
<dbReference type="Gene3D" id="2.160.10.10">
    <property type="entry name" value="Hexapeptide repeat proteins"/>
    <property type="match status" value="1"/>
</dbReference>
<dbReference type="AlphaFoldDB" id="A0A4U0QDV0"/>
<gene>
    <name evidence="2" type="ORF">FAZ21_00490</name>
</gene>
<sequence>MTPVLKAVSGLILMFPLPAAAQAQLRRFHNTLGVPHGPAVPFDTHSTLSAPQSADHDPVSIHTCGRLDVKLPLRFKRLAADELCFGNCAPFQPAPAWPRHPGTQSVKTGDVTLDDGSHTQGDLFVHGNLYIGHHARINGGLTVDGNIMVSAGTHINGGIIARGILVIGPGVRISGPVLSHRQVVLSPRSVIGLWHQPASVSAPRVLLDSGCRVFGSVAASEHGWAASNAGSLQ</sequence>
<dbReference type="Proteomes" id="UP000310016">
    <property type="component" value="Unassembled WGS sequence"/>
</dbReference>
<proteinExistence type="predicted"/>
<dbReference type="InterPro" id="IPR011004">
    <property type="entry name" value="Trimer_LpxA-like_sf"/>
</dbReference>
<evidence type="ECO:0000313" key="3">
    <source>
        <dbReference type="Proteomes" id="UP000310016"/>
    </source>
</evidence>
<dbReference type="OrthoDB" id="5959358at2"/>
<keyword evidence="3" id="KW-1185">Reference proteome</keyword>
<dbReference type="SUPFAM" id="SSF51161">
    <property type="entry name" value="Trimeric LpxA-like enzymes"/>
    <property type="match status" value="1"/>
</dbReference>
<dbReference type="EMBL" id="SUMF01000001">
    <property type="protein sequence ID" value="TJZ78802.1"/>
    <property type="molecule type" value="Genomic_DNA"/>
</dbReference>
<evidence type="ECO:0000313" key="2">
    <source>
        <dbReference type="EMBL" id="TJZ78802.1"/>
    </source>
</evidence>
<dbReference type="RefSeq" id="WP_136771317.1">
    <property type="nucleotide sequence ID" value="NZ_CP156074.1"/>
</dbReference>
<comment type="caution">
    <text evidence="2">The sequence shown here is derived from an EMBL/GenBank/DDBJ whole genome shotgun (WGS) entry which is preliminary data.</text>
</comment>